<dbReference type="Proteomes" id="UP001057291">
    <property type="component" value="Unassembled WGS sequence"/>
</dbReference>
<dbReference type="AlphaFoldDB" id="A0AAV4LJC5"/>
<dbReference type="InterPro" id="IPR029058">
    <property type="entry name" value="AB_hydrolase_fold"/>
</dbReference>
<protein>
    <recommendedName>
        <fullName evidence="3">Enterochelin esterase</fullName>
    </recommendedName>
</protein>
<dbReference type="InterPro" id="IPR050583">
    <property type="entry name" value="Mycobacterial_A85_antigen"/>
</dbReference>
<evidence type="ECO:0000313" key="1">
    <source>
        <dbReference type="EMBL" id="GIM47514.1"/>
    </source>
</evidence>
<name>A0AAV4LJC5_9BACL</name>
<proteinExistence type="predicted"/>
<gene>
    <name evidence="1" type="ORF">DNHGIG_30630</name>
</gene>
<accession>A0AAV4LJC5</accession>
<dbReference type="PANTHER" id="PTHR48098:SF3">
    <property type="entry name" value="IRON(III) ENTEROBACTIN ESTERASE"/>
    <property type="match status" value="1"/>
</dbReference>
<comment type="caution">
    <text evidence="1">The sequence shown here is derived from an EMBL/GenBank/DDBJ whole genome shotgun (WGS) entry which is preliminary data.</text>
</comment>
<evidence type="ECO:0008006" key="3">
    <source>
        <dbReference type="Google" id="ProtNLM"/>
    </source>
</evidence>
<dbReference type="Pfam" id="PF00756">
    <property type="entry name" value="Esterase"/>
    <property type="match status" value="1"/>
</dbReference>
<dbReference type="PANTHER" id="PTHR48098">
    <property type="entry name" value="ENTEROCHELIN ESTERASE-RELATED"/>
    <property type="match status" value="1"/>
</dbReference>
<reference evidence="1" key="1">
    <citation type="journal article" date="2023" name="Int. J. Syst. Evol. Microbiol.">
        <title>Collibacillus ludicampi gen. nov., sp. nov., a new soil bacterium of the family Alicyclobacillaceae.</title>
        <authorList>
            <person name="Jojima T."/>
            <person name="Ioku Y."/>
            <person name="Fukuta Y."/>
            <person name="Shirasaka N."/>
            <person name="Matsumura Y."/>
            <person name="Mori M."/>
        </authorList>
    </citation>
    <scope>NUCLEOTIDE SEQUENCE</scope>
    <source>
        <strain evidence="1">TP075</strain>
    </source>
</reference>
<sequence>MTNDTQILTGKTEKLAITSRFLGETRQVKIYLPHTYSPLYSYPVLYANDGSDYMSLGRMLTLLNKRFTPQKATPFLVVFVPVDKNIRTEEYSPTGERNEAYIRFFAEELVPMIDEKYSTIPLASARGIIGSSLGATAALHTYLQYPRMFQILLLQSGAFLESSLQAVRNRESHHGLHCHQMVGLKETAFQMSNGTILNFVDANRKMKDLLQSKGAQVEYSEYDGDHTWGTWQQDLPHALDYFCKHSS</sequence>
<dbReference type="Gene3D" id="3.40.50.1820">
    <property type="entry name" value="alpha/beta hydrolase"/>
    <property type="match status" value="1"/>
</dbReference>
<dbReference type="InterPro" id="IPR000801">
    <property type="entry name" value="Esterase-like"/>
</dbReference>
<keyword evidence="2" id="KW-1185">Reference proteome</keyword>
<evidence type="ECO:0000313" key="2">
    <source>
        <dbReference type="Proteomes" id="UP001057291"/>
    </source>
</evidence>
<dbReference type="RefSeq" id="WP_282200482.1">
    <property type="nucleotide sequence ID" value="NZ_BOQE01000001.1"/>
</dbReference>
<dbReference type="SUPFAM" id="SSF53474">
    <property type="entry name" value="alpha/beta-Hydrolases"/>
    <property type="match status" value="1"/>
</dbReference>
<organism evidence="1 2">
    <name type="scientific">Collibacillus ludicampi</name>
    <dbReference type="NCBI Taxonomy" id="2771369"/>
    <lineage>
        <taxon>Bacteria</taxon>
        <taxon>Bacillati</taxon>
        <taxon>Bacillota</taxon>
        <taxon>Bacilli</taxon>
        <taxon>Bacillales</taxon>
        <taxon>Alicyclobacillaceae</taxon>
        <taxon>Collibacillus</taxon>
    </lineage>
</organism>
<dbReference type="EMBL" id="BOQE01000001">
    <property type="protein sequence ID" value="GIM47514.1"/>
    <property type="molecule type" value="Genomic_DNA"/>
</dbReference>